<dbReference type="InterPro" id="IPR008983">
    <property type="entry name" value="Tumour_necrosis_fac-like_dom"/>
</dbReference>
<dbReference type="AlphaFoldDB" id="A0A6J8ENM6"/>
<evidence type="ECO:0000256" key="1">
    <source>
        <dbReference type="SAM" id="Coils"/>
    </source>
</evidence>
<protein>
    <recommendedName>
        <fullName evidence="3">C1q domain-containing protein</fullName>
    </recommendedName>
</protein>
<dbReference type="Pfam" id="PF00386">
    <property type="entry name" value="C1q"/>
    <property type="match status" value="1"/>
</dbReference>
<feature type="domain" description="C1q" evidence="3">
    <location>
        <begin position="153"/>
        <end position="279"/>
    </location>
</feature>
<organism evidence="4 5">
    <name type="scientific">Mytilus coruscus</name>
    <name type="common">Sea mussel</name>
    <dbReference type="NCBI Taxonomy" id="42192"/>
    <lineage>
        <taxon>Eukaryota</taxon>
        <taxon>Metazoa</taxon>
        <taxon>Spiralia</taxon>
        <taxon>Lophotrochozoa</taxon>
        <taxon>Mollusca</taxon>
        <taxon>Bivalvia</taxon>
        <taxon>Autobranchia</taxon>
        <taxon>Pteriomorphia</taxon>
        <taxon>Mytilida</taxon>
        <taxon>Mytiloidea</taxon>
        <taxon>Mytilidae</taxon>
        <taxon>Mytilinae</taxon>
        <taxon>Mytilus</taxon>
    </lineage>
</organism>
<evidence type="ECO:0000256" key="2">
    <source>
        <dbReference type="SAM" id="SignalP"/>
    </source>
</evidence>
<gene>
    <name evidence="4" type="ORF">MCOR_53496</name>
</gene>
<dbReference type="SUPFAM" id="SSF49842">
    <property type="entry name" value="TNF-like"/>
    <property type="match status" value="1"/>
</dbReference>
<dbReference type="Gene3D" id="2.60.120.40">
    <property type="match status" value="1"/>
</dbReference>
<keyword evidence="5" id="KW-1185">Reference proteome</keyword>
<dbReference type="InterPro" id="IPR001073">
    <property type="entry name" value="C1q_dom"/>
</dbReference>
<evidence type="ECO:0000313" key="5">
    <source>
        <dbReference type="Proteomes" id="UP000507470"/>
    </source>
</evidence>
<feature type="signal peptide" evidence="2">
    <location>
        <begin position="1"/>
        <end position="24"/>
    </location>
</feature>
<dbReference type="SMART" id="SM00110">
    <property type="entry name" value="C1Q"/>
    <property type="match status" value="1"/>
</dbReference>
<evidence type="ECO:0000313" key="4">
    <source>
        <dbReference type="EMBL" id="CAC5421362.1"/>
    </source>
</evidence>
<feature type="coiled-coil region" evidence="1">
    <location>
        <begin position="118"/>
        <end position="152"/>
    </location>
</feature>
<sequence length="286" mass="32046">MAFMILYGCAIFLFTISLNEHVFANSCKNDNCTAAIDIPLVTKLNAPLKAELDISVLTIQLKELIVNEVEQAVSIAMKNLAENIVDKRTQSALENLQTFNNLTISTFQQEMKDVTARKKDVLTMQETLEAEIKQMKEQQKLIELKLSGVEAEVQKSTKRVAMTAHPSLGRRISNTIMKFDDVKYSVGVSKLSTYMTTGKFACEHEGLYLISASVMSHTNSARYYIVLNGDNISQTYIGQQSGSTVFTGAVTVTRELNLHDKVWLYAEGSWYLYNGLFSKLTVIKIK</sequence>
<dbReference type="EMBL" id="CACVKT020009349">
    <property type="protein sequence ID" value="CAC5421362.1"/>
    <property type="molecule type" value="Genomic_DNA"/>
</dbReference>
<reference evidence="4 5" key="1">
    <citation type="submission" date="2020-06" db="EMBL/GenBank/DDBJ databases">
        <authorList>
            <person name="Li R."/>
            <person name="Bekaert M."/>
        </authorList>
    </citation>
    <scope>NUCLEOTIDE SEQUENCE [LARGE SCALE GENOMIC DNA]</scope>
    <source>
        <strain evidence="5">wild</strain>
    </source>
</reference>
<name>A0A6J8ENM6_MYTCO</name>
<proteinExistence type="predicted"/>
<feature type="chain" id="PRO_5026931521" description="C1q domain-containing protein" evidence="2">
    <location>
        <begin position="25"/>
        <end position="286"/>
    </location>
</feature>
<dbReference type="Proteomes" id="UP000507470">
    <property type="component" value="Unassembled WGS sequence"/>
</dbReference>
<evidence type="ECO:0000259" key="3">
    <source>
        <dbReference type="SMART" id="SM00110"/>
    </source>
</evidence>
<dbReference type="OrthoDB" id="10382928at2759"/>
<accession>A0A6J8ENM6</accession>
<keyword evidence="1" id="KW-0175">Coiled coil</keyword>
<keyword evidence="2" id="KW-0732">Signal</keyword>